<evidence type="ECO:0000256" key="1">
    <source>
        <dbReference type="SAM" id="Phobius"/>
    </source>
</evidence>
<dbReference type="AlphaFoldDB" id="A0A1I1TH11"/>
<proteinExistence type="predicted"/>
<feature type="transmembrane region" description="Helical" evidence="1">
    <location>
        <begin position="21"/>
        <end position="40"/>
    </location>
</feature>
<accession>A0A1I1TH11</accession>
<protein>
    <recommendedName>
        <fullName evidence="4">Phage abortive infection protein</fullName>
    </recommendedName>
</protein>
<reference evidence="2 3" key="1">
    <citation type="submission" date="2016-10" db="EMBL/GenBank/DDBJ databases">
        <authorList>
            <person name="de Groot N.N."/>
        </authorList>
    </citation>
    <scope>NUCLEOTIDE SEQUENCE [LARGE SCALE GENOMIC DNA]</scope>
    <source>
        <strain evidence="2 3">DSM 6059</strain>
    </source>
</reference>
<dbReference type="EMBL" id="FOLO01000067">
    <property type="protein sequence ID" value="SFD54850.1"/>
    <property type="molecule type" value="Genomic_DNA"/>
</dbReference>
<dbReference type="Proteomes" id="UP000198862">
    <property type="component" value="Unassembled WGS sequence"/>
</dbReference>
<keyword evidence="1" id="KW-0812">Transmembrane</keyword>
<evidence type="ECO:0000313" key="2">
    <source>
        <dbReference type="EMBL" id="SFD54850.1"/>
    </source>
</evidence>
<organism evidence="2 3">
    <name type="scientific">Pseudoalteromonas denitrificans DSM 6059</name>
    <dbReference type="NCBI Taxonomy" id="1123010"/>
    <lineage>
        <taxon>Bacteria</taxon>
        <taxon>Pseudomonadati</taxon>
        <taxon>Pseudomonadota</taxon>
        <taxon>Gammaproteobacteria</taxon>
        <taxon>Alteromonadales</taxon>
        <taxon>Pseudoalteromonadaceae</taxon>
        <taxon>Pseudoalteromonas</taxon>
    </lineage>
</organism>
<gene>
    <name evidence="2" type="ORF">SAMN02745724_04816</name>
</gene>
<evidence type="ECO:0000313" key="3">
    <source>
        <dbReference type="Proteomes" id="UP000198862"/>
    </source>
</evidence>
<keyword evidence="3" id="KW-1185">Reference proteome</keyword>
<feature type="transmembrane region" description="Helical" evidence="1">
    <location>
        <begin position="60"/>
        <end position="83"/>
    </location>
</feature>
<sequence>MTGENRNSAKEGVLEKFEIRIMIGLVLTAICVGSFYMFQYNERLNYWPGNRADWGAMGDYVGGMLNPIFSFCTILLLLLSITLQRRELAATREELADTRKVLADTEKSVKQQAKLMEQQTQLNQLQTLTLKQQVEEVRKAEEIKITLDSLQKLDVVFLGLLNKEGIFTDAFDGYTLNSIVYNKDTRKHQLKKVNQNFPNFFINNKEIFMKVYASVTFSFELLLLLLENKCKPIIYRVYLNQAIERYIPLIELNIIMPNKTLKDLLIKLIDRYEQVESNYSTPSDIINLKNALDITQLPMKDRNVKEEVLTS</sequence>
<evidence type="ECO:0008006" key="4">
    <source>
        <dbReference type="Google" id="ProtNLM"/>
    </source>
</evidence>
<keyword evidence="1" id="KW-1133">Transmembrane helix</keyword>
<name>A0A1I1TH11_9GAMM</name>
<dbReference type="STRING" id="1123010.SAMN02745724_04816"/>
<keyword evidence="1" id="KW-0472">Membrane</keyword>